<evidence type="ECO:0000256" key="1">
    <source>
        <dbReference type="SAM" id="MobiDB-lite"/>
    </source>
</evidence>
<gene>
    <name evidence="2" type="ORF">EGYM00163_LOCUS5146</name>
</gene>
<feature type="region of interest" description="Disordered" evidence="1">
    <location>
        <begin position="19"/>
        <end position="50"/>
    </location>
</feature>
<dbReference type="EMBL" id="HBJA01016115">
    <property type="protein sequence ID" value="CAE0794028.1"/>
    <property type="molecule type" value="Transcribed_RNA"/>
</dbReference>
<name>A0A7S4CD67_9EUGL</name>
<sequence>MRGSLQLFQSIMSEGLDAGSNPGASAYPSTHPLLSNTPQPAPRLHNDAGHRSVPGGTLGEEQGILWGHSIGIGIGIGIGQPPKVMSGLLRCHSHNCTGVQHTSTTTTTTTTTTITCINN</sequence>
<proteinExistence type="predicted"/>
<dbReference type="AlphaFoldDB" id="A0A7S4CD67"/>
<accession>A0A7S4CD67</accession>
<organism evidence="2">
    <name type="scientific">Eutreptiella gymnastica</name>
    <dbReference type="NCBI Taxonomy" id="73025"/>
    <lineage>
        <taxon>Eukaryota</taxon>
        <taxon>Discoba</taxon>
        <taxon>Euglenozoa</taxon>
        <taxon>Euglenida</taxon>
        <taxon>Spirocuta</taxon>
        <taxon>Euglenophyceae</taxon>
        <taxon>Eutreptiales</taxon>
        <taxon>Eutreptiaceae</taxon>
        <taxon>Eutreptiella</taxon>
    </lineage>
</organism>
<protein>
    <submittedName>
        <fullName evidence="2">Uncharacterized protein</fullName>
    </submittedName>
</protein>
<evidence type="ECO:0000313" key="2">
    <source>
        <dbReference type="EMBL" id="CAE0794028.1"/>
    </source>
</evidence>
<reference evidence="2" key="1">
    <citation type="submission" date="2021-01" db="EMBL/GenBank/DDBJ databases">
        <authorList>
            <person name="Corre E."/>
            <person name="Pelletier E."/>
            <person name="Niang G."/>
            <person name="Scheremetjew M."/>
            <person name="Finn R."/>
            <person name="Kale V."/>
            <person name="Holt S."/>
            <person name="Cochrane G."/>
            <person name="Meng A."/>
            <person name="Brown T."/>
            <person name="Cohen L."/>
        </authorList>
    </citation>
    <scope>NUCLEOTIDE SEQUENCE</scope>
    <source>
        <strain evidence="2">CCMP1594</strain>
    </source>
</reference>